<accession>A0ABZ2RL45</accession>
<proteinExistence type="predicted"/>
<evidence type="ECO:0000313" key="1">
    <source>
        <dbReference type="EMBL" id="WXL27733.1"/>
    </source>
</evidence>
<dbReference type="InterPro" id="IPR010982">
    <property type="entry name" value="Lambda_DNA-bd_dom_sf"/>
</dbReference>
<gene>
    <name evidence="1" type="ORF">WG219_09900</name>
</gene>
<dbReference type="Proteomes" id="UP001476583">
    <property type="component" value="Chromosome"/>
</dbReference>
<name>A0ABZ2RL45_ECTME</name>
<dbReference type="Gene3D" id="1.10.260.40">
    <property type="entry name" value="lambda repressor-like DNA-binding domains"/>
    <property type="match status" value="1"/>
</dbReference>
<keyword evidence="2" id="KW-1185">Reference proteome</keyword>
<reference evidence="1 2" key="1">
    <citation type="submission" date="2024-03" db="EMBL/GenBank/DDBJ databases">
        <title>Complete genome of BD2.</title>
        <authorList>
            <person name="Cao G."/>
        </authorList>
    </citation>
    <scope>NUCLEOTIDE SEQUENCE [LARGE SCALE GENOMIC DNA]</scope>
    <source>
        <strain evidence="1 2">BD2</strain>
    </source>
</reference>
<sequence length="108" mass="11954">MKFDLSLKAMAEAMSISSAHLSGIEYGEKRLSDKHVESAIDFFRPMVSEDQLMDLQIAAEQSKDIVNTAELDADARGLVAAFARRLQEGAAPSDEIREWINARKGRGE</sequence>
<evidence type="ECO:0008006" key="3">
    <source>
        <dbReference type="Google" id="ProtNLM"/>
    </source>
</evidence>
<evidence type="ECO:0000313" key="2">
    <source>
        <dbReference type="Proteomes" id="UP001476583"/>
    </source>
</evidence>
<organism evidence="1 2">
    <name type="scientific">Ectopseudomonas mendocina</name>
    <name type="common">Pseudomonas mendocina</name>
    <dbReference type="NCBI Taxonomy" id="300"/>
    <lineage>
        <taxon>Bacteria</taxon>
        <taxon>Pseudomonadati</taxon>
        <taxon>Pseudomonadota</taxon>
        <taxon>Gammaproteobacteria</taxon>
        <taxon>Pseudomonadales</taxon>
        <taxon>Pseudomonadaceae</taxon>
        <taxon>Ectopseudomonas</taxon>
    </lineage>
</organism>
<protein>
    <recommendedName>
        <fullName evidence="3">HTH cro/C1-type domain-containing protein</fullName>
    </recommendedName>
</protein>
<dbReference type="EMBL" id="CP148074">
    <property type="protein sequence ID" value="WXL27733.1"/>
    <property type="molecule type" value="Genomic_DNA"/>
</dbReference>